<name>A0ABS1DI50_9PROT</name>
<feature type="compositionally biased region" description="Low complexity" evidence="1">
    <location>
        <begin position="110"/>
        <end position="129"/>
    </location>
</feature>
<evidence type="ECO:0000313" key="4">
    <source>
        <dbReference type="Proteomes" id="UP001296873"/>
    </source>
</evidence>
<evidence type="ECO:0000313" key="3">
    <source>
        <dbReference type="EMBL" id="MBK1669681.1"/>
    </source>
</evidence>
<reference evidence="3 4" key="1">
    <citation type="journal article" date="2020" name="Microorganisms">
        <title>Osmotic Adaptation and Compatible Solute Biosynthesis of Phototrophic Bacteria as Revealed from Genome Analyses.</title>
        <authorList>
            <person name="Imhoff J.F."/>
            <person name="Rahn T."/>
            <person name="Kunzel S."/>
            <person name="Keller A."/>
            <person name="Neulinger S.C."/>
        </authorList>
    </citation>
    <scope>NUCLEOTIDE SEQUENCE [LARGE SCALE GENOMIC DNA]</scope>
    <source>
        <strain evidence="3 4">DSM 9895</strain>
    </source>
</reference>
<dbReference type="Proteomes" id="UP001296873">
    <property type="component" value="Unassembled WGS sequence"/>
</dbReference>
<gene>
    <name evidence="3" type="ORF">CKO28_16705</name>
</gene>
<keyword evidence="4" id="KW-1185">Reference proteome</keyword>
<feature type="region of interest" description="Disordered" evidence="1">
    <location>
        <begin position="83"/>
        <end position="129"/>
    </location>
</feature>
<evidence type="ECO:0000256" key="1">
    <source>
        <dbReference type="SAM" id="MobiDB-lite"/>
    </source>
</evidence>
<keyword evidence="2" id="KW-0732">Signal</keyword>
<evidence type="ECO:0000256" key="2">
    <source>
        <dbReference type="SAM" id="SignalP"/>
    </source>
</evidence>
<comment type="caution">
    <text evidence="3">The sequence shown here is derived from an EMBL/GenBank/DDBJ whole genome shotgun (WGS) entry which is preliminary data.</text>
</comment>
<organism evidence="3 4">
    <name type="scientific">Rhodovibrio sodomensis</name>
    <dbReference type="NCBI Taxonomy" id="1088"/>
    <lineage>
        <taxon>Bacteria</taxon>
        <taxon>Pseudomonadati</taxon>
        <taxon>Pseudomonadota</taxon>
        <taxon>Alphaproteobacteria</taxon>
        <taxon>Rhodospirillales</taxon>
        <taxon>Rhodovibrionaceae</taxon>
        <taxon>Rhodovibrio</taxon>
    </lineage>
</organism>
<feature type="chain" id="PRO_5045322625" evidence="2">
    <location>
        <begin position="24"/>
        <end position="129"/>
    </location>
</feature>
<proteinExistence type="predicted"/>
<dbReference type="EMBL" id="NRRL01000057">
    <property type="protein sequence ID" value="MBK1669681.1"/>
    <property type="molecule type" value="Genomic_DNA"/>
</dbReference>
<sequence length="129" mass="14012">MRALVTAAAVFAGAAVAAPTASAQLIYTQIPEPGDTFVNACEQTPLHAQPNGYAEVVSTAAFEQRFEVVGLAGKYLLPKSMRYSTTHGSTEDAWDRQRGRVEHDRRDFSRPGSRSRPTTGRRSSPCAAW</sequence>
<dbReference type="RefSeq" id="WP_200342021.1">
    <property type="nucleotide sequence ID" value="NZ_NRRL01000057.1"/>
</dbReference>
<protein>
    <submittedName>
        <fullName evidence="3">Uncharacterized protein</fullName>
    </submittedName>
</protein>
<accession>A0ABS1DI50</accession>
<feature type="signal peptide" evidence="2">
    <location>
        <begin position="1"/>
        <end position="23"/>
    </location>
</feature>
<feature type="compositionally biased region" description="Basic and acidic residues" evidence="1">
    <location>
        <begin position="89"/>
        <end position="109"/>
    </location>
</feature>